<name>A0A9D9DH72_9FIRM</name>
<evidence type="ECO:0000313" key="3">
    <source>
        <dbReference type="Proteomes" id="UP000823634"/>
    </source>
</evidence>
<keyword evidence="1" id="KW-1133">Transmembrane helix</keyword>
<evidence type="ECO:0000313" key="2">
    <source>
        <dbReference type="EMBL" id="MBO8426912.1"/>
    </source>
</evidence>
<reference evidence="2" key="2">
    <citation type="journal article" date="2021" name="PeerJ">
        <title>Extensive microbial diversity within the chicken gut microbiome revealed by metagenomics and culture.</title>
        <authorList>
            <person name="Gilroy R."/>
            <person name="Ravi A."/>
            <person name="Getino M."/>
            <person name="Pursley I."/>
            <person name="Horton D.L."/>
            <person name="Alikhan N.F."/>
            <person name="Baker D."/>
            <person name="Gharbi K."/>
            <person name="Hall N."/>
            <person name="Watson M."/>
            <person name="Adriaenssens E.M."/>
            <person name="Foster-Nyarko E."/>
            <person name="Jarju S."/>
            <person name="Secka A."/>
            <person name="Antonio M."/>
            <person name="Oren A."/>
            <person name="Chaudhuri R.R."/>
            <person name="La Ragione R."/>
            <person name="Hildebrand F."/>
            <person name="Pallen M.J."/>
        </authorList>
    </citation>
    <scope>NUCLEOTIDE SEQUENCE</scope>
    <source>
        <strain evidence="2">17113</strain>
    </source>
</reference>
<dbReference type="AlphaFoldDB" id="A0A9D9DH72"/>
<gene>
    <name evidence="2" type="ORF">IAC61_06360</name>
</gene>
<dbReference type="EMBL" id="JADINA010000039">
    <property type="protein sequence ID" value="MBO8426912.1"/>
    <property type="molecule type" value="Genomic_DNA"/>
</dbReference>
<sequence>MLILASLSWISYLLLAIVLGFFAFIVILGIVNRIRGKRPSCGCGDKGKALLKAYRKSQKKGCPCCQKQNGSID</sequence>
<evidence type="ECO:0008006" key="4">
    <source>
        <dbReference type="Google" id="ProtNLM"/>
    </source>
</evidence>
<comment type="caution">
    <text evidence="2">The sequence shown here is derived from an EMBL/GenBank/DDBJ whole genome shotgun (WGS) entry which is preliminary data.</text>
</comment>
<keyword evidence="1" id="KW-0812">Transmembrane</keyword>
<dbReference type="Proteomes" id="UP000823634">
    <property type="component" value="Unassembled WGS sequence"/>
</dbReference>
<protein>
    <recommendedName>
        <fullName evidence="4">FeoB-associated Cys-rich membrane protein</fullName>
    </recommendedName>
</protein>
<proteinExistence type="predicted"/>
<evidence type="ECO:0000256" key="1">
    <source>
        <dbReference type="SAM" id="Phobius"/>
    </source>
</evidence>
<keyword evidence="1" id="KW-0472">Membrane</keyword>
<reference evidence="2" key="1">
    <citation type="submission" date="2020-10" db="EMBL/GenBank/DDBJ databases">
        <authorList>
            <person name="Gilroy R."/>
        </authorList>
    </citation>
    <scope>NUCLEOTIDE SEQUENCE</scope>
    <source>
        <strain evidence="2">17113</strain>
    </source>
</reference>
<accession>A0A9D9DH72</accession>
<organism evidence="2 3">
    <name type="scientific">Candidatus Alloenteromonas pullistercoris</name>
    <dbReference type="NCBI Taxonomy" id="2840785"/>
    <lineage>
        <taxon>Bacteria</taxon>
        <taxon>Bacillati</taxon>
        <taxon>Bacillota</taxon>
        <taxon>Bacillota incertae sedis</taxon>
        <taxon>Candidatus Alloenteromonas</taxon>
    </lineage>
</organism>
<feature type="transmembrane region" description="Helical" evidence="1">
    <location>
        <begin position="12"/>
        <end position="31"/>
    </location>
</feature>